<dbReference type="PRINTS" id="PR00385">
    <property type="entry name" value="P450"/>
</dbReference>
<dbReference type="GO" id="GO:0016705">
    <property type="term" value="F:oxidoreductase activity, acting on paired donors, with incorporation or reduction of molecular oxygen"/>
    <property type="evidence" value="ECO:0007669"/>
    <property type="project" value="InterPro"/>
</dbReference>
<dbReference type="InterPro" id="IPR036396">
    <property type="entry name" value="Cyt_P450_sf"/>
</dbReference>
<dbReference type="EMBL" id="JAPDRN010000004">
    <property type="protein sequence ID" value="KAJ9645514.1"/>
    <property type="molecule type" value="Genomic_DNA"/>
</dbReference>
<dbReference type="InterPro" id="IPR017972">
    <property type="entry name" value="Cyt_P450_CS"/>
</dbReference>
<gene>
    <name evidence="9" type="ORF">H2204_001094</name>
</gene>
<evidence type="ECO:0000256" key="1">
    <source>
        <dbReference type="ARBA" id="ARBA00001971"/>
    </source>
</evidence>
<evidence type="ECO:0000256" key="2">
    <source>
        <dbReference type="ARBA" id="ARBA00010617"/>
    </source>
</evidence>
<comment type="similarity">
    <text evidence="2 7">Belongs to the cytochrome P450 family.</text>
</comment>
<accession>A0AA39D2V9</accession>
<evidence type="ECO:0000256" key="7">
    <source>
        <dbReference type="RuleBase" id="RU000461"/>
    </source>
</evidence>
<keyword evidence="6 7" id="KW-0349">Heme</keyword>
<evidence type="ECO:0008006" key="11">
    <source>
        <dbReference type="Google" id="ProtNLM"/>
    </source>
</evidence>
<keyword evidence="7" id="KW-0503">Monooxygenase</keyword>
<reference evidence="9" key="1">
    <citation type="submission" date="2022-10" db="EMBL/GenBank/DDBJ databases">
        <title>Culturing micro-colonial fungi from biological soil crusts in the Mojave desert and describing Neophaeococcomyces mojavensis, and introducing the new genera and species Taxawa tesnikishii.</title>
        <authorList>
            <person name="Kurbessoian T."/>
            <person name="Stajich J.E."/>
        </authorList>
    </citation>
    <scope>NUCLEOTIDE SEQUENCE</scope>
    <source>
        <strain evidence="9">TK_35</strain>
    </source>
</reference>
<evidence type="ECO:0000256" key="6">
    <source>
        <dbReference type="PIRSR" id="PIRSR602401-1"/>
    </source>
</evidence>
<keyword evidence="4 7" id="KW-0560">Oxidoreductase</keyword>
<dbReference type="Gene3D" id="1.10.630.10">
    <property type="entry name" value="Cytochrome P450"/>
    <property type="match status" value="1"/>
</dbReference>
<evidence type="ECO:0000256" key="3">
    <source>
        <dbReference type="ARBA" id="ARBA00022723"/>
    </source>
</evidence>
<dbReference type="SUPFAM" id="SSF48264">
    <property type="entry name" value="Cytochrome P450"/>
    <property type="match status" value="1"/>
</dbReference>
<proteinExistence type="inferred from homology"/>
<dbReference type="Proteomes" id="UP001172681">
    <property type="component" value="Unassembled WGS sequence"/>
</dbReference>
<keyword evidence="3 6" id="KW-0479">Metal-binding</keyword>
<dbReference type="InterPro" id="IPR002401">
    <property type="entry name" value="Cyt_P450_E_grp-I"/>
</dbReference>
<dbReference type="PANTHER" id="PTHR24305:SF166">
    <property type="entry name" value="CYTOCHROME P450 12A4, MITOCHONDRIAL-RELATED"/>
    <property type="match status" value="1"/>
</dbReference>
<evidence type="ECO:0000256" key="8">
    <source>
        <dbReference type="SAM" id="Phobius"/>
    </source>
</evidence>
<dbReference type="GO" id="GO:0004497">
    <property type="term" value="F:monooxygenase activity"/>
    <property type="evidence" value="ECO:0007669"/>
    <property type="project" value="UniProtKB-KW"/>
</dbReference>
<sequence length="522" mass="59751">MSSFQQRTLRAGDMFSSRIDFENAAKASFERYGLTGTLWRIMLVTTFVYVLLRVAYNLWFHPLRKVPGPRLARISPLWSRIGNYSGTKSERIDAAHKRYGPVVRVSPNELSFANPDAVHEIYTSANFGKEENFYSAKIMLSEIRMFIMMDPEAHRQRRKLLSRGFAQASLLEFEPQLTEKIETVLNQWSSRTKDGSAIDIYPWCHWLGFDTVYHLLFDHDPRQVATGQAHEVMKYIRAWRPLFTYREVFPSIGKWAIWLPGPLGNRFRLIKEWKAYAVGLIRDCRARGTKTPYLGHALRDTDAHLGRPLTDSELAEESMGGMFAGSGTTANTFVYICYAVARDQEVQKKLRKELQEAMPDPSIIPDYTMVSKLPYLTAVINETLRRYPTVVATLPRTAKRDVVVQGVHVPKGTSVGTQNCTIHRDPEAFPEPMRFIPERWLDEDPLATKRRNNAFVPFSVGPRRCIGINLAQMELWKLTSAFFRRFEVTLDPSVTEEGMRVFDTFSAGPAGSKLVIQLKHLS</sequence>
<keyword evidence="8" id="KW-1133">Transmembrane helix</keyword>
<dbReference type="PANTHER" id="PTHR24305">
    <property type="entry name" value="CYTOCHROME P450"/>
    <property type="match status" value="1"/>
</dbReference>
<dbReference type="PRINTS" id="PR00463">
    <property type="entry name" value="EP450I"/>
</dbReference>
<dbReference type="InterPro" id="IPR050121">
    <property type="entry name" value="Cytochrome_P450_monoxygenase"/>
</dbReference>
<keyword evidence="10" id="KW-1185">Reference proteome</keyword>
<name>A0AA39D2V9_9EURO</name>
<keyword evidence="8" id="KW-0472">Membrane</keyword>
<dbReference type="Pfam" id="PF00067">
    <property type="entry name" value="p450"/>
    <property type="match status" value="1"/>
</dbReference>
<feature type="binding site" description="axial binding residue" evidence="6">
    <location>
        <position position="465"/>
    </location>
    <ligand>
        <name>heme</name>
        <dbReference type="ChEBI" id="CHEBI:30413"/>
    </ligand>
    <ligandPart>
        <name>Fe</name>
        <dbReference type="ChEBI" id="CHEBI:18248"/>
    </ligandPart>
</feature>
<comment type="caution">
    <text evidence="9">The sequence shown here is derived from an EMBL/GenBank/DDBJ whole genome shotgun (WGS) entry which is preliminary data.</text>
</comment>
<dbReference type="InterPro" id="IPR001128">
    <property type="entry name" value="Cyt_P450"/>
</dbReference>
<evidence type="ECO:0000313" key="10">
    <source>
        <dbReference type="Proteomes" id="UP001172681"/>
    </source>
</evidence>
<dbReference type="GO" id="GO:0005506">
    <property type="term" value="F:iron ion binding"/>
    <property type="evidence" value="ECO:0007669"/>
    <property type="project" value="InterPro"/>
</dbReference>
<feature type="transmembrane region" description="Helical" evidence="8">
    <location>
        <begin position="38"/>
        <end position="60"/>
    </location>
</feature>
<evidence type="ECO:0000313" key="9">
    <source>
        <dbReference type="EMBL" id="KAJ9645514.1"/>
    </source>
</evidence>
<evidence type="ECO:0000256" key="5">
    <source>
        <dbReference type="ARBA" id="ARBA00023004"/>
    </source>
</evidence>
<protein>
    <recommendedName>
        <fullName evidence="11">Cytochrome P450</fullName>
    </recommendedName>
</protein>
<dbReference type="AlphaFoldDB" id="A0AA39D2V9"/>
<dbReference type="PROSITE" id="PS00086">
    <property type="entry name" value="CYTOCHROME_P450"/>
    <property type="match status" value="1"/>
</dbReference>
<dbReference type="GO" id="GO:0020037">
    <property type="term" value="F:heme binding"/>
    <property type="evidence" value="ECO:0007669"/>
    <property type="project" value="InterPro"/>
</dbReference>
<comment type="cofactor">
    <cofactor evidence="1 6">
        <name>heme</name>
        <dbReference type="ChEBI" id="CHEBI:30413"/>
    </cofactor>
</comment>
<keyword evidence="8" id="KW-0812">Transmembrane</keyword>
<evidence type="ECO:0000256" key="4">
    <source>
        <dbReference type="ARBA" id="ARBA00023002"/>
    </source>
</evidence>
<organism evidence="9 10">
    <name type="scientific">Knufia peltigerae</name>
    <dbReference type="NCBI Taxonomy" id="1002370"/>
    <lineage>
        <taxon>Eukaryota</taxon>
        <taxon>Fungi</taxon>
        <taxon>Dikarya</taxon>
        <taxon>Ascomycota</taxon>
        <taxon>Pezizomycotina</taxon>
        <taxon>Eurotiomycetes</taxon>
        <taxon>Chaetothyriomycetidae</taxon>
        <taxon>Chaetothyriales</taxon>
        <taxon>Trichomeriaceae</taxon>
        <taxon>Knufia</taxon>
    </lineage>
</organism>
<keyword evidence="5 6" id="KW-0408">Iron</keyword>